<sequence>MKFYGSLFALAMLSGASAFVSQSPMAGTTALKSSYLDGMGPGQQTGTAGPGPQVSAPLSRDGGSQFYPSKSTNGPSKGAEGVGSPDMRLTRGIWDKLTPVTVQGGSLRTWSGTSSSVERVQVFLKTDGRPLNADVDLWQGPDNTPQKMKIYIEDGAMRPLSAVIATPRGPNAIAIRNTGHLEFPLAACVLADAENTVGDVIEDITDMKTIQGGAIHTYPFAPAVASVSVLLRTDGRPLNARIELLQGPNNNKQVIEVYTEDGRERPFFAVIETPGTGNVVRIVNTATVEFPMTAAVEPYLVEKIEAGTMQDGGDGFFIVDRQW</sequence>
<dbReference type="InterPro" id="IPR057491">
    <property type="entry name" value="DiatomPyrShell"/>
</dbReference>
<reference evidence="3" key="1">
    <citation type="submission" date="2020-06" db="EMBL/GenBank/DDBJ databases">
        <authorList>
            <consortium name="Plant Systems Biology data submission"/>
        </authorList>
    </citation>
    <scope>NUCLEOTIDE SEQUENCE</scope>
    <source>
        <strain evidence="3">D6</strain>
    </source>
</reference>
<keyword evidence="2" id="KW-0732">Signal</keyword>
<dbReference type="Pfam" id="PF25192">
    <property type="entry name" value="DiatomPyrShell"/>
    <property type="match status" value="1"/>
</dbReference>
<feature type="region of interest" description="Disordered" evidence="1">
    <location>
        <begin position="36"/>
        <end position="85"/>
    </location>
</feature>
<gene>
    <name evidence="3" type="ORF">SEMRO_4_G003410.1</name>
</gene>
<dbReference type="EMBL" id="CAICTM010000004">
    <property type="protein sequence ID" value="CAB9496366.1"/>
    <property type="molecule type" value="Genomic_DNA"/>
</dbReference>
<keyword evidence="4" id="KW-1185">Reference proteome</keyword>
<comment type="caution">
    <text evidence="3">The sequence shown here is derived from an EMBL/GenBank/DDBJ whole genome shotgun (WGS) entry which is preliminary data.</text>
</comment>
<feature type="chain" id="PRO_5040270483" evidence="2">
    <location>
        <begin position="19"/>
        <end position="323"/>
    </location>
</feature>
<evidence type="ECO:0000313" key="4">
    <source>
        <dbReference type="Proteomes" id="UP001153069"/>
    </source>
</evidence>
<accession>A0A9N8D8Y4</accession>
<protein>
    <submittedName>
        <fullName evidence="3">Uncharacterized protein</fullName>
    </submittedName>
</protein>
<proteinExistence type="predicted"/>
<name>A0A9N8D8Y4_9STRA</name>
<feature type="signal peptide" evidence="2">
    <location>
        <begin position="1"/>
        <end position="18"/>
    </location>
</feature>
<evidence type="ECO:0000256" key="1">
    <source>
        <dbReference type="SAM" id="MobiDB-lite"/>
    </source>
</evidence>
<dbReference type="OrthoDB" id="35968at2759"/>
<evidence type="ECO:0000256" key="2">
    <source>
        <dbReference type="SAM" id="SignalP"/>
    </source>
</evidence>
<dbReference type="AlphaFoldDB" id="A0A9N8D8Y4"/>
<feature type="compositionally biased region" description="Polar residues" evidence="1">
    <location>
        <begin position="66"/>
        <end position="75"/>
    </location>
</feature>
<evidence type="ECO:0000313" key="3">
    <source>
        <dbReference type="EMBL" id="CAB9496366.1"/>
    </source>
</evidence>
<dbReference type="Proteomes" id="UP001153069">
    <property type="component" value="Unassembled WGS sequence"/>
</dbReference>
<feature type="compositionally biased region" description="Low complexity" evidence="1">
    <location>
        <begin position="42"/>
        <end position="53"/>
    </location>
</feature>
<organism evidence="3 4">
    <name type="scientific">Seminavis robusta</name>
    <dbReference type="NCBI Taxonomy" id="568900"/>
    <lineage>
        <taxon>Eukaryota</taxon>
        <taxon>Sar</taxon>
        <taxon>Stramenopiles</taxon>
        <taxon>Ochrophyta</taxon>
        <taxon>Bacillariophyta</taxon>
        <taxon>Bacillariophyceae</taxon>
        <taxon>Bacillariophycidae</taxon>
        <taxon>Naviculales</taxon>
        <taxon>Naviculaceae</taxon>
        <taxon>Seminavis</taxon>
    </lineage>
</organism>